<proteinExistence type="predicted"/>
<protein>
    <submittedName>
        <fullName evidence="1">Uncharacterized protein</fullName>
    </submittedName>
</protein>
<evidence type="ECO:0000313" key="2">
    <source>
        <dbReference type="Proteomes" id="UP000339249"/>
    </source>
</evidence>
<name>A0A4U9D7M8_RAOTE</name>
<gene>
    <name evidence="1" type="ORF">NCTC9185_05476</name>
</gene>
<dbReference type="EMBL" id="CABDVU010000001">
    <property type="protein sequence ID" value="VTN13442.1"/>
    <property type="molecule type" value="Genomic_DNA"/>
</dbReference>
<reference evidence="1 2" key="1">
    <citation type="submission" date="2019-04" db="EMBL/GenBank/DDBJ databases">
        <authorList>
            <consortium name="Pathogen Informatics"/>
        </authorList>
    </citation>
    <scope>NUCLEOTIDE SEQUENCE [LARGE SCALE GENOMIC DNA]</scope>
    <source>
        <strain evidence="1 2">NCTC9185</strain>
    </source>
</reference>
<dbReference type="Proteomes" id="UP000339249">
    <property type="component" value="Unassembled WGS sequence"/>
</dbReference>
<dbReference type="AlphaFoldDB" id="A0A4U9D7M8"/>
<organism evidence="1 2">
    <name type="scientific">Raoultella terrigena</name>
    <name type="common">Klebsiella terrigena</name>
    <dbReference type="NCBI Taxonomy" id="577"/>
    <lineage>
        <taxon>Bacteria</taxon>
        <taxon>Pseudomonadati</taxon>
        <taxon>Pseudomonadota</taxon>
        <taxon>Gammaproteobacteria</taxon>
        <taxon>Enterobacterales</taxon>
        <taxon>Enterobacteriaceae</taxon>
        <taxon>Klebsiella/Raoultella group</taxon>
        <taxon>Raoultella</taxon>
    </lineage>
</organism>
<evidence type="ECO:0000313" key="1">
    <source>
        <dbReference type="EMBL" id="VTN13442.1"/>
    </source>
</evidence>
<sequence length="59" mass="6554">MPVGYSSISLMVAIFARLAVSITQTTPFSATPETVQAVVLLIEDHFARMDNRFRGRSPR</sequence>
<accession>A0A4U9D7M8</accession>